<dbReference type="InterPro" id="IPR052613">
    <property type="entry name" value="LicD_transferase"/>
</dbReference>
<dbReference type="Pfam" id="PF13649">
    <property type="entry name" value="Methyltransf_25"/>
    <property type="match status" value="1"/>
</dbReference>
<dbReference type="PANTHER" id="PTHR13627">
    <property type="entry name" value="FUKUTIN RELATED PROTEIN"/>
    <property type="match status" value="1"/>
</dbReference>
<sequence>MQERLLESAVRLVDTLNEYGYPVYIVGGTLLGAMRDGHLMPHDDDIDLAFLCDEKSPIDIGLESMRMQRELEREGYYPVRHSHTHLQVTFFRDDGSTDHYIDIFTGFLEEDIDGTPLYSQPFALRGPEVKREDLLPVRKMEIDGHVLPAPANPEAWLAYAYGENWRIPDPSFVFETPSSTGRRFNNWFGVFNKKRVYWEKNFEKQSRRKVSLKREPSAVKFLGLIPPSSNVVDLGCGDGSVTQQIANAGHKVIGIDYSYEALRLARAESSNDIEYRYVNMNDRRALLEFAVDLIKTREVWYFYLGDSIQGITRADRRNVYLFIREVLRGPAFAFMTFDTNLPEAYTHADPTTWHYPVPAAKREAKRFGLKARVVSEGGTRESEWGTRTRAAVTVRKKKTRIDLRSTREY</sequence>
<feature type="domain" description="Methyltransferase" evidence="2">
    <location>
        <begin position="231"/>
        <end position="282"/>
    </location>
</feature>
<reference evidence="3 4" key="1">
    <citation type="submission" date="2020-12" db="EMBL/GenBank/DDBJ databases">
        <title>Microbacterium sp. HY060.</title>
        <authorList>
            <person name="Zhou J."/>
        </authorList>
    </citation>
    <scope>NUCLEOTIDE SEQUENCE [LARGE SCALE GENOMIC DNA]</scope>
    <source>
        <strain evidence="3 4">HY60</strain>
    </source>
</reference>
<dbReference type="InterPro" id="IPR007074">
    <property type="entry name" value="LicD/FKTN/FKRP_NTP_transf"/>
</dbReference>
<evidence type="ECO:0000313" key="3">
    <source>
        <dbReference type="EMBL" id="QPZ39408.1"/>
    </source>
</evidence>
<dbReference type="EMBL" id="CP061169">
    <property type="protein sequence ID" value="QPZ39408.1"/>
    <property type="molecule type" value="Genomic_DNA"/>
</dbReference>
<evidence type="ECO:0000259" key="2">
    <source>
        <dbReference type="Pfam" id="PF13649"/>
    </source>
</evidence>
<name>A0ABX6YKX8_9MICO</name>
<dbReference type="Gene3D" id="3.40.50.150">
    <property type="entry name" value="Vaccinia Virus protein VP39"/>
    <property type="match status" value="1"/>
</dbReference>
<organism evidence="3 4">
    <name type="scientific">Paramicrobacterium chengjingii</name>
    <dbReference type="NCBI Taxonomy" id="2769067"/>
    <lineage>
        <taxon>Bacteria</taxon>
        <taxon>Bacillati</taxon>
        <taxon>Actinomycetota</taxon>
        <taxon>Actinomycetes</taxon>
        <taxon>Micrococcales</taxon>
        <taxon>Microbacteriaceae</taxon>
        <taxon>Paramicrobacterium</taxon>
    </lineage>
</organism>
<evidence type="ECO:0000313" key="4">
    <source>
        <dbReference type="Proteomes" id="UP000662814"/>
    </source>
</evidence>
<dbReference type="InterPro" id="IPR041698">
    <property type="entry name" value="Methyltransf_25"/>
</dbReference>
<gene>
    <name evidence="3" type="ORF">HCR76_04925</name>
</gene>
<dbReference type="SUPFAM" id="SSF53335">
    <property type="entry name" value="S-adenosyl-L-methionine-dependent methyltransferases"/>
    <property type="match status" value="1"/>
</dbReference>
<accession>A0ABX6YKX8</accession>
<dbReference type="Pfam" id="PF04991">
    <property type="entry name" value="LicD"/>
    <property type="match status" value="1"/>
</dbReference>
<dbReference type="Proteomes" id="UP000662814">
    <property type="component" value="Chromosome"/>
</dbReference>
<keyword evidence="4" id="KW-1185">Reference proteome</keyword>
<feature type="domain" description="LicD/FKTN/FKRP nucleotidyltransferase" evidence="1">
    <location>
        <begin position="18"/>
        <end position="49"/>
    </location>
</feature>
<dbReference type="PANTHER" id="PTHR13627:SF31">
    <property type="entry name" value="RIBITOL 5-PHOSPHATE TRANSFERASE FKRP"/>
    <property type="match status" value="1"/>
</dbReference>
<dbReference type="InterPro" id="IPR029063">
    <property type="entry name" value="SAM-dependent_MTases_sf"/>
</dbReference>
<protein>
    <submittedName>
        <fullName evidence="3">LicD family protein</fullName>
    </submittedName>
</protein>
<evidence type="ECO:0000259" key="1">
    <source>
        <dbReference type="Pfam" id="PF04991"/>
    </source>
</evidence>
<dbReference type="CDD" id="cd02440">
    <property type="entry name" value="AdoMet_MTases"/>
    <property type="match status" value="1"/>
</dbReference>
<proteinExistence type="predicted"/>